<gene>
    <name evidence="1" type="ORF">FC56_GL000354</name>
</gene>
<protein>
    <recommendedName>
        <fullName evidence="3">Membrane protein insertion efficiency factor</fullName>
    </recommendedName>
</protein>
<organism evidence="1 2">
    <name type="scientific">Lentilactobacillus senioris DSM 24302 = JCM 17472</name>
    <dbReference type="NCBI Taxonomy" id="1423802"/>
    <lineage>
        <taxon>Bacteria</taxon>
        <taxon>Bacillati</taxon>
        <taxon>Bacillota</taxon>
        <taxon>Bacilli</taxon>
        <taxon>Lactobacillales</taxon>
        <taxon>Lactobacillaceae</taxon>
        <taxon>Lentilactobacillus</taxon>
    </lineage>
</organism>
<comment type="caution">
    <text evidence="1">The sequence shown here is derived from an EMBL/GenBank/DDBJ whole genome shotgun (WGS) entry which is preliminary data.</text>
</comment>
<dbReference type="InterPro" id="IPR002696">
    <property type="entry name" value="Membr_insert_effic_factor_YidD"/>
</dbReference>
<dbReference type="PATRIC" id="fig|1423802.4.peg.365"/>
<dbReference type="EMBL" id="AYZR01000008">
    <property type="protein sequence ID" value="KRM93637.1"/>
    <property type="molecule type" value="Genomic_DNA"/>
</dbReference>
<dbReference type="STRING" id="1423802.FC56_GL000354"/>
<name>A0A0R2CQN0_9LACO</name>
<sequence>MIQAIQKHGAIKGVLMGSARILRCHPFVKGGYDPVPDHFSLRRNKEAASKYRKEMRL</sequence>
<dbReference type="SMART" id="SM01234">
    <property type="entry name" value="Haemolytic"/>
    <property type="match status" value="1"/>
</dbReference>
<keyword evidence="2" id="KW-1185">Reference proteome</keyword>
<dbReference type="Pfam" id="PF01809">
    <property type="entry name" value="YidD"/>
    <property type="match status" value="1"/>
</dbReference>
<dbReference type="AlphaFoldDB" id="A0A0R2CQN0"/>
<accession>A0A0R2CQN0</accession>
<evidence type="ECO:0000313" key="2">
    <source>
        <dbReference type="Proteomes" id="UP000051256"/>
    </source>
</evidence>
<reference evidence="1 2" key="1">
    <citation type="journal article" date="2015" name="Genome Announc.">
        <title>Expanding the biotechnology potential of lactobacilli through comparative genomics of 213 strains and associated genera.</title>
        <authorList>
            <person name="Sun Z."/>
            <person name="Harris H.M."/>
            <person name="McCann A."/>
            <person name="Guo C."/>
            <person name="Argimon S."/>
            <person name="Zhang W."/>
            <person name="Yang X."/>
            <person name="Jeffery I.B."/>
            <person name="Cooney J.C."/>
            <person name="Kagawa T.F."/>
            <person name="Liu W."/>
            <person name="Song Y."/>
            <person name="Salvetti E."/>
            <person name="Wrobel A."/>
            <person name="Rasinkangas P."/>
            <person name="Parkhill J."/>
            <person name="Rea M.C."/>
            <person name="O'Sullivan O."/>
            <person name="Ritari J."/>
            <person name="Douillard F.P."/>
            <person name="Paul Ross R."/>
            <person name="Yang R."/>
            <person name="Briner A.E."/>
            <person name="Felis G.E."/>
            <person name="de Vos W.M."/>
            <person name="Barrangou R."/>
            <person name="Klaenhammer T.R."/>
            <person name="Caufield P.W."/>
            <person name="Cui Y."/>
            <person name="Zhang H."/>
            <person name="O'Toole P.W."/>
        </authorList>
    </citation>
    <scope>NUCLEOTIDE SEQUENCE [LARGE SCALE GENOMIC DNA]</scope>
    <source>
        <strain evidence="1 2">DSM 24302</strain>
    </source>
</reference>
<evidence type="ECO:0008006" key="3">
    <source>
        <dbReference type="Google" id="ProtNLM"/>
    </source>
</evidence>
<dbReference type="Proteomes" id="UP000051256">
    <property type="component" value="Unassembled WGS sequence"/>
</dbReference>
<evidence type="ECO:0000313" key="1">
    <source>
        <dbReference type="EMBL" id="KRM93637.1"/>
    </source>
</evidence>
<proteinExistence type="predicted"/>